<dbReference type="FunCoup" id="H2B020">
    <property type="interactions" value="26"/>
</dbReference>
<dbReference type="HOGENOM" id="CLU_219857_0_0_1"/>
<name>H2B020_KAZAF</name>
<evidence type="ECO:0000313" key="2">
    <source>
        <dbReference type="EMBL" id="CCF59970.1"/>
    </source>
</evidence>
<evidence type="ECO:0000256" key="1">
    <source>
        <dbReference type="SAM" id="Phobius"/>
    </source>
</evidence>
<sequence length="39" mass="4825">MFSQDMRLLLYVFALSFITYYGIHRTVMNRYKFFVPNLQ</sequence>
<dbReference type="AlphaFoldDB" id="H2B020"/>
<dbReference type="Proteomes" id="UP000005220">
    <property type="component" value="Chromosome 9"/>
</dbReference>
<keyword evidence="1" id="KW-1133">Transmembrane helix</keyword>
<reference evidence="2 3" key="1">
    <citation type="journal article" date="2011" name="Proc. Natl. Acad. Sci. U.S.A.">
        <title>Evolutionary erosion of yeast sex chromosomes by mating-type switching accidents.</title>
        <authorList>
            <person name="Gordon J.L."/>
            <person name="Armisen D."/>
            <person name="Proux-Wera E."/>
            <person name="Oheigeartaigh S.S."/>
            <person name="Byrne K.P."/>
            <person name="Wolfe K.H."/>
        </authorList>
    </citation>
    <scope>NUCLEOTIDE SEQUENCE [LARGE SCALE GENOMIC DNA]</scope>
    <source>
        <strain evidence="3">ATCC 22294 / BCRC 22015 / CBS 2517 / CECT 1963 / NBRC 1671 / NRRL Y-8276</strain>
    </source>
</reference>
<proteinExistence type="predicted"/>
<organism evidence="2 3">
    <name type="scientific">Kazachstania africana (strain ATCC 22294 / BCRC 22015 / CBS 2517 / CECT 1963 / NBRC 1671 / NRRL Y-8276)</name>
    <name type="common">Yeast</name>
    <name type="synonym">Kluyveromyces africanus</name>
    <dbReference type="NCBI Taxonomy" id="1071382"/>
    <lineage>
        <taxon>Eukaryota</taxon>
        <taxon>Fungi</taxon>
        <taxon>Dikarya</taxon>
        <taxon>Ascomycota</taxon>
        <taxon>Saccharomycotina</taxon>
        <taxon>Saccharomycetes</taxon>
        <taxon>Saccharomycetales</taxon>
        <taxon>Saccharomycetaceae</taxon>
        <taxon>Kazachstania</taxon>
    </lineage>
</organism>
<dbReference type="KEGG" id="kaf:KAFR_0I01900"/>
<dbReference type="InParanoid" id="H2B020"/>
<feature type="transmembrane region" description="Helical" evidence="1">
    <location>
        <begin position="6"/>
        <end position="23"/>
    </location>
</feature>
<evidence type="ECO:0000313" key="3">
    <source>
        <dbReference type="Proteomes" id="UP000005220"/>
    </source>
</evidence>
<keyword evidence="1" id="KW-0472">Membrane</keyword>
<gene>
    <name evidence="2" type="primary">KAFR0I01900</name>
    <name evidence="2" type="ORF">KAFR_0I01900</name>
</gene>
<protein>
    <submittedName>
        <fullName evidence="2">Uncharacterized protein</fullName>
    </submittedName>
</protein>
<dbReference type="RefSeq" id="XP_003959105.1">
    <property type="nucleotide sequence ID" value="XM_003959056.1"/>
</dbReference>
<keyword evidence="1" id="KW-0812">Transmembrane</keyword>
<dbReference type="GeneID" id="13883606"/>
<keyword evidence="3" id="KW-1185">Reference proteome</keyword>
<dbReference type="EMBL" id="HE650829">
    <property type="protein sequence ID" value="CCF59970.1"/>
    <property type="molecule type" value="Genomic_DNA"/>
</dbReference>
<accession>H2B020</accession>